<feature type="compositionally biased region" description="Basic and acidic residues" evidence="1">
    <location>
        <begin position="234"/>
        <end position="249"/>
    </location>
</feature>
<feature type="region of interest" description="Disordered" evidence="1">
    <location>
        <begin position="1063"/>
        <end position="1194"/>
    </location>
</feature>
<reference evidence="2 3" key="1">
    <citation type="submission" date="2017-12" db="EMBL/GenBank/DDBJ databases">
        <title>Comparative genomics of Botrytis spp.</title>
        <authorList>
            <person name="Valero-Jimenez C.A."/>
            <person name="Tapia P."/>
            <person name="Veloso J."/>
            <person name="Silva-Moreno E."/>
            <person name="Staats M."/>
            <person name="Valdes J.H."/>
            <person name="Van Kan J.A.L."/>
        </authorList>
    </citation>
    <scope>NUCLEOTIDE SEQUENCE [LARGE SCALE GENOMIC DNA]</scope>
    <source>
        <strain evidence="2 3">MUCL2120</strain>
    </source>
</reference>
<evidence type="ECO:0000313" key="3">
    <source>
        <dbReference type="Proteomes" id="UP000297452"/>
    </source>
</evidence>
<feature type="compositionally biased region" description="Basic and acidic residues" evidence="1">
    <location>
        <begin position="1163"/>
        <end position="1176"/>
    </location>
</feature>
<feature type="region of interest" description="Disordered" evidence="1">
    <location>
        <begin position="786"/>
        <end position="806"/>
    </location>
</feature>
<feature type="compositionally biased region" description="Polar residues" evidence="1">
    <location>
        <begin position="1120"/>
        <end position="1132"/>
    </location>
</feature>
<evidence type="ECO:0000313" key="2">
    <source>
        <dbReference type="EMBL" id="TGO57399.1"/>
    </source>
</evidence>
<accession>A0A4Z1I6Z6</accession>
<comment type="caution">
    <text evidence="2">The sequence shown here is derived from an EMBL/GenBank/DDBJ whole genome shotgun (WGS) entry which is preliminary data.</text>
</comment>
<organism evidence="2 3">
    <name type="scientific">Botryotinia narcissicola</name>
    <dbReference type="NCBI Taxonomy" id="278944"/>
    <lineage>
        <taxon>Eukaryota</taxon>
        <taxon>Fungi</taxon>
        <taxon>Dikarya</taxon>
        <taxon>Ascomycota</taxon>
        <taxon>Pezizomycotina</taxon>
        <taxon>Leotiomycetes</taxon>
        <taxon>Helotiales</taxon>
        <taxon>Sclerotiniaceae</taxon>
        <taxon>Botryotinia</taxon>
    </lineage>
</organism>
<feature type="region of interest" description="Disordered" evidence="1">
    <location>
        <begin position="344"/>
        <end position="386"/>
    </location>
</feature>
<feature type="compositionally biased region" description="Polar residues" evidence="1">
    <location>
        <begin position="1063"/>
        <end position="1072"/>
    </location>
</feature>
<gene>
    <name evidence="2" type="ORF">BOTNAR_0202g00030</name>
</gene>
<feature type="compositionally biased region" description="Polar residues" evidence="1">
    <location>
        <begin position="266"/>
        <end position="289"/>
    </location>
</feature>
<dbReference type="STRING" id="278944.A0A4Z1I6Z6"/>
<feature type="compositionally biased region" description="Polar residues" evidence="1">
    <location>
        <begin position="962"/>
        <end position="980"/>
    </location>
</feature>
<dbReference type="OrthoDB" id="5422613at2759"/>
<name>A0A4Z1I6Z6_9HELO</name>
<feature type="compositionally biased region" description="Low complexity" evidence="1">
    <location>
        <begin position="251"/>
        <end position="265"/>
    </location>
</feature>
<feature type="region of interest" description="Disordered" evidence="1">
    <location>
        <begin position="822"/>
        <end position="850"/>
    </location>
</feature>
<feature type="region of interest" description="Disordered" evidence="1">
    <location>
        <begin position="157"/>
        <end position="196"/>
    </location>
</feature>
<dbReference type="AlphaFoldDB" id="A0A4Z1I6Z6"/>
<dbReference type="Proteomes" id="UP000297452">
    <property type="component" value="Unassembled WGS sequence"/>
</dbReference>
<proteinExistence type="predicted"/>
<feature type="region of interest" description="Disordered" evidence="1">
    <location>
        <begin position="939"/>
        <end position="1023"/>
    </location>
</feature>
<feature type="compositionally biased region" description="Acidic residues" evidence="1">
    <location>
        <begin position="171"/>
        <end position="190"/>
    </location>
</feature>
<protein>
    <submittedName>
        <fullName evidence="2">Uncharacterized protein</fullName>
    </submittedName>
</protein>
<keyword evidence="3" id="KW-1185">Reference proteome</keyword>
<feature type="compositionally biased region" description="Basic and acidic residues" evidence="1">
    <location>
        <begin position="996"/>
        <end position="1014"/>
    </location>
</feature>
<feature type="region of interest" description="Disordered" evidence="1">
    <location>
        <begin position="230"/>
        <end position="291"/>
    </location>
</feature>
<feature type="compositionally biased region" description="Low complexity" evidence="1">
    <location>
        <begin position="1105"/>
        <end position="1119"/>
    </location>
</feature>
<sequence>MIDSRLCEEFDKVDAPQLRNLLKLVCDNKGFTLKHCHGKLFVKPEKVFFGVDGFHDGKPRVTDFGDCDNYEEREEDVGIEVEEVLAKSKYEIHETTDLDDIIWADHDSKKDGAIESLIDHPDFEDRWIWSCCSQFGSDWGCKNARHKVLEEVKETRNIFEPTPEDSRSDCEDLEDSDSYDASEDREDVEEAAAKRARHNCNMVMSDANMEGRNGDLLSLAKLDTKQRIKQAKLRAAERRAREAAARRVEQASPLPSRLPSSASPSITHSLPSTSNHASTTSIFLPSPTTNHERVERAKTLEALSRKIDGAGNFKLQELIMIMILKCPGAKEVAEFFFLSNGVEENNEEDGEKKRDDAAGSEDADVQTTNHVTHARDHGASTTSNMDQSREDQSAIEAGFGAPATIVLSQQIGEANPRQEYVSPRLHPTISPEDSLILHNNEVACQTSVLELRSRSDSVDSQSLVDRQLLPILNSNSQKDPKTIDNLGSETTSIHTNTETLHTANNGKTKEIVPGTDISKALDTLLISVAKSRGMTVNDNSMSATPQSSIAGASESVTTSVENNRPQDDMLQLASDISVRYLALARASGIANFPYDQPASIRAGSPRNVSAKQFSFEAFSNLVDNFRRNIESMHEAHRNNEFLGNMRSQGVQEDFSDASDLGTPIHIDLNALELNGNLTRIDGANPGVEKTTPMAESTDSEEDEYDFLDNMPSSHYNCDDCRKPIVLPEGSTVSLMSPAPTTCLHCKTRKAAGVTRRRLGARSRSSVVAESPISEISNRLLSDRVDQPVTETSIQSSRPVAETSAPIPEACSEQLPESLLEPLPESLRESPPDPLPEPLSKPLSESPREPPIEDIEHLSHSIEIEESESGEMPQDSESGDRSNIKMEYHRGTFTAELPRWPSSASPCLSTNQFSANSQTSPKGMKHKVEYIEGEAIYSCPIGPKRRRGRPLKDYHAIVLDSSPAGSSQASTPTSRQSSQVGLSGKKRGRPFGSKNRVKSETIDHNQPRNITEKTRLTGQRQSAKKTREILRDLFNAEQDFIEHPIAWSGVPTHIQAESSSATNFTIPDLQSPSGRVIPTNKRARRDLDPDYMPTWESEVRRGTTPDGDSNSSSLNDGVSNISNEGGATDNTLIGSLGDNVRERGTYNPQRRSSGDGADLMISSRRLDMVAGRQDREVPVTQSSTLDQEQSRGDSL</sequence>
<feature type="compositionally biased region" description="Polar residues" evidence="1">
    <location>
        <begin position="788"/>
        <end position="797"/>
    </location>
</feature>
<evidence type="ECO:0000256" key="1">
    <source>
        <dbReference type="SAM" id="MobiDB-lite"/>
    </source>
</evidence>
<dbReference type="EMBL" id="PQXJ01000202">
    <property type="protein sequence ID" value="TGO57399.1"/>
    <property type="molecule type" value="Genomic_DNA"/>
</dbReference>
<feature type="region of interest" description="Disordered" evidence="1">
    <location>
        <begin position="862"/>
        <end position="884"/>
    </location>
</feature>